<evidence type="ECO:0000313" key="2">
    <source>
        <dbReference type="Proteomes" id="UP000226328"/>
    </source>
</evidence>
<dbReference type="Proteomes" id="UP000226328">
    <property type="component" value="Segment"/>
</dbReference>
<dbReference type="KEGG" id="vg:60324741"/>
<protein>
    <submittedName>
        <fullName evidence="1">Uncharacterized protein</fullName>
    </submittedName>
</protein>
<proteinExistence type="predicted"/>
<dbReference type="EMBL" id="MF140416">
    <property type="protein sequence ID" value="ASR87247.1"/>
    <property type="molecule type" value="Genomic_DNA"/>
</dbReference>
<gene>
    <name evidence="1" type="primary">80</name>
    <name evidence="1" type="ORF">SEA_LASTHOPE_80</name>
</gene>
<reference evidence="1 2" key="1">
    <citation type="submission" date="2017-05" db="EMBL/GenBank/DDBJ databases">
        <authorList>
            <person name="Gomez-Rosado J.O."/>
            <person name="Gonzalez-Garcia E.M."/>
            <person name="Gonzalez-Leon M.A."/>
            <person name="Gonzalez-Rodriguez J."/>
            <person name="Gonzalez-Santos L.I."/>
            <person name="Goveo-Rivera I.A."/>
            <person name="Gutierrez-Silva J.C."/>
            <person name="Issa-Mahmud S."/>
            <person name="Lopez-Llera J.N."/>
            <person name="Marrero-Visalden G."/>
            <person name="Muyet-Blasini E."/>
            <person name="Ortiz-Torres X.D."/>
            <person name="Palacios-Vallejo J.G."/>
            <person name="Pichardo-Gonzalez P.A."/>
            <person name="Pou-Acosta P.M."/>
            <person name="Velez-Velazquez R.M."/>
            <person name="Fernandez-Martinez M."/>
            <person name="Maldonado-Vazquez N."/>
            <person name="Rubin M."/>
            <person name="Vazquez E."/>
            <person name="Stoner T.H."/>
            <person name="Garlena R.A."/>
            <person name="Russell D.A."/>
            <person name="Pope W.H."/>
            <person name="Jacobs-Sera D."/>
            <person name="Hatfull G.F."/>
        </authorList>
    </citation>
    <scope>NUCLEOTIDE SEQUENCE [LARGE SCALE GENOMIC DNA]</scope>
</reference>
<dbReference type="RefSeq" id="YP_009953274.1">
    <property type="nucleotide sequence ID" value="NC_051620.1"/>
</dbReference>
<organism evidence="1 2">
    <name type="scientific">Mycobacterium phage LastHope</name>
    <dbReference type="NCBI Taxonomy" id="2015886"/>
    <lineage>
        <taxon>Viruses</taxon>
        <taxon>Duplodnaviria</taxon>
        <taxon>Heunggongvirae</taxon>
        <taxon>Uroviricota</taxon>
        <taxon>Caudoviricetes</taxon>
        <taxon>Weiservirinae</taxon>
        <taxon>Anayavirus</taxon>
        <taxon>Anayavirus lasthope</taxon>
    </lineage>
</organism>
<name>A0A222ZRD1_9CAUD</name>
<accession>A0A222ZRD1</accession>
<dbReference type="GeneID" id="60324741"/>
<evidence type="ECO:0000313" key="1">
    <source>
        <dbReference type="EMBL" id="ASR87247.1"/>
    </source>
</evidence>
<keyword evidence="2" id="KW-1185">Reference proteome</keyword>
<sequence>MHTQTWYSPAGTPVTPKIRNEVDERQLAELYAAEVSPDSARFNALYNGASSATRYCWQYGYRNPRVPGRVEECEALA</sequence>